<reference evidence="2" key="1">
    <citation type="submission" date="2023-08" db="EMBL/GenBank/DDBJ databases">
        <title>The novel hydrolase IpcH responsible for the initial isoprocarb degradation step in Rhodococcus sp. D-6.</title>
        <authorList>
            <person name="Zhu Q."/>
        </authorList>
    </citation>
    <scope>NUCLEOTIDE SEQUENCE</scope>
    <source>
        <strain evidence="2">D-6</strain>
    </source>
</reference>
<gene>
    <name evidence="2" type="ORF">RBB84_19030</name>
</gene>
<evidence type="ECO:0000313" key="2">
    <source>
        <dbReference type="EMBL" id="XBW03358.1"/>
    </source>
</evidence>
<dbReference type="Pfam" id="PF24792">
    <property type="entry name" value="DUF7701"/>
    <property type="match status" value="1"/>
</dbReference>
<dbReference type="EMBL" id="CP132970">
    <property type="protein sequence ID" value="XBW03358.1"/>
    <property type="molecule type" value="Genomic_DNA"/>
</dbReference>
<dbReference type="InterPro" id="IPR056118">
    <property type="entry name" value="DUF7701"/>
</dbReference>
<dbReference type="AlphaFoldDB" id="A0AAU7UU97"/>
<feature type="domain" description="DUF7701" evidence="1">
    <location>
        <begin position="2"/>
        <end position="87"/>
    </location>
</feature>
<organism evidence="2">
    <name type="scientific">Rhodococcus sp. D-6</name>
    <dbReference type="NCBI Taxonomy" id="1387842"/>
    <lineage>
        <taxon>Bacteria</taxon>
        <taxon>Bacillati</taxon>
        <taxon>Actinomycetota</taxon>
        <taxon>Actinomycetes</taxon>
        <taxon>Mycobacteriales</taxon>
        <taxon>Nocardiaceae</taxon>
        <taxon>Rhodococcus</taxon>
    </lineage>
</organism>
<name>A0AAU7UU97_9NOCA</name>
<dbReference type="KEGG" id="rhox:RBB84_19030"/>
<proteinExistence type="predicted"/>
<dbReference type="RefSeq" id="WP_350246473.1">
    <property type="nucleotide sequence ID" value="NZ_CP132970.1"/>
</dbReference>
<evidence type="ECO:0000259" key="1">
    <source>
        <dbReference type="Pfam" id="PF24792"/>
    </source>
</evidence>
<sequence>MNYIEQLAERIKSNLSADVLPDDSYPLLLMYAVLARVKGPETTLEDVHDAWTAWMSMRGKQHESSVPFAELPHAVQGEDSPFLRAILESL</sequence>
<accession>A0AAU7UU97</accession>
<protein>
    <recommendedName>
        <fullName evidence="1">DUF7701 domain-containing protein</fullName>
    </recommendedName>
</protein>